<feature type="transmembrane region" description="Helical" evidence="5">
    <location>
        <begin position="149"/>
        <end position="166"/>
    </location>
</feature>
<dbReference type="GO" id="GO:0016765">
    <property type="term" value="F:transferase activity, transferring alkyl or aryl (other than methyl) groups"/>
    <property type="evidence" value="ECO:0007669"/>
    <property type="project" value="InterPro"/>
</dbReference>
<keyword evidence="4 5" id="KW-0472">Membrane</keyword>
<dbReference type="EMBL" id="CYGV01001601">
    <property type="protein sequence ID" value="CUA75749.1"/>
    <property type="molecule type" value="Genomic_DNA"/>
</dbReference>
<protein>
    <submittedName>
        <fullName evidence="6">Uncharacterized protein</fullName>
    </submittedName>
</protein>
<dbReference type="GO" id="GO:0016020">
    <property type="term" value="C:membrane"/>
    <property type="evidence" value="ECO:0007669"/>
    <property type="project" value="UniProtKB-SubCell"/>
</dbReference>
<accession>A0A0K6GBJ3</accession>
<organism evidence="6 7">
    <name type="scientific">Rhizoctonia solani</name>
    <dbReference type="NCBI Taxonomy" id="456999"/>
    <lineage>
        <taxon>Eukaryota</taxon>
        <taxon>Fungi</taxon>
        <taxon>Dikarya</taxon>
        <taxon>Basidiomycota</taxon>
        <taxon>Agaricomycotina</taxon>
        <taxon>Agaricomycetes</taxon>
        <taxon>Cantharellales</taxon>
        <taxon>Ceratobasidiaceae</taxon>
        <taxon>Rhizoctonia</taxon>
    </lineage>
</organism>
<evidence type="ECO:0000313" key="7">
    <source>
        <dbReference type="Proteomes" id="UP000044841"/>
    </source>
</evidence>
<feature type="transmembrane region" description="Helical" evidence="5">
    <location>
        <begin position="276"/>
        <end position="294"/>
    </location>
</feature>
<evidence type="ECO:0000256" key="4">
    <source>
        <dbReference type="ARBA" id="ARBA00023136"/>
    </source>
</evidence>
<dbReference type="Proteomes" id="UP000044841">
    <property type="component" value="Unassembled WGS sequence"/>
</dbReference>
<evidence type="ECO:0000256" key="3">
    <source>
        <dbReference type="ARBA" id="ARBA00022989"/>
    </source>
</evidence>
<feature type="transmembrane region" description="Helical" evidence="5">
    <location>
        <begin position="186"/>
        <end position="203"/>
    </location>
</feature>
<feature type="transmembrane region" description="Helical" evidence="5">
    <location>
        <begin position="251"/>
        <end position="270"/>
    </location>
</feature>
<comment type="subcellular location">
    <subcellularLocation>
        <location evidence="1">Membrane</location>
        <topology evidence="1">Multi-pass membrane protein</topology>
    </subcellularLocation>
</comment>
<dbReference type="InterPro" id="IPR044878">
    <property type="entry name" value="UbiA_sf"/>
</dbReference>
<dbReference type="Gene3D" id="1.10.357.140">
    <property type="entry name" value="UbiA prenyltransferase"/>
    <property type="match status" value="1"/>
</dbReference>
<keyword evidence="2 5" id="KW-0812">Transmembrane</keyword>
<feature type="transmembrane region" description="Helical" evidence="5">
    <location>
        <begin position="306"/>
        <end position="324"/>
    </location>
</feature>
<keyword evidence="7" id="KW-1185">Reference proteome</keyword>
<dbReference type="Pfam" id="PF01040">
    <property type="entry name" value="UbiA"/>
    <property type="match status" value="1"/>
</dbReference>
<proteinExistence type="predicted"/>
<sequence>MDYGTITSYISSAALASKPTRRQRFVMVVKSSRPPGWLFGPILYGIGAIQSGMIPRSFGALTVSAVQIATLGFPLCIVVFGVNDIYDYQSDLLNPRKSLTSLEGSILPPAHHEFVQKSAITSSVVIVLASMIPTSHILSRNELEATWQLYSPALSTILLVALGWIYSAPPLRLKERPVLDSVSNGLIVWLSCLVGFTSARVLTGNLDWGLADIPTKTYILGLVTASVHALGAAADIEADIAAGQRTIATRIGRRGCALIGAAAYTAALVTEAKENSVSIFGVYLLGGLGIMLSVCVDSSPTWVRRAFQAVVYWTVVSAVAWFGARFGEILSAFFMTMGLHIPFFYPQGTFASVFCGIWTSLFYSASRNHLSIAMG</sequence>
<evidence type="ECO:0000256" key="2">
    <source>
        <dbReference type="ARBA" id="ARBA00022692"/>
    </source>
</evidence>
<reference evidence="6 7" key="1">
    <citation type="submission" date="2015-07" db="EMBL/GenBank/DDBJ databases">
        <authorList>
            <person name="Noorani M."/>
        </authorList>
    </citation>
    <scope>NUCLEOTIDE SEQUENCE [LARGE SCALE GENOMIC DNA]</scope>
    <source>
        <strain evidence="6">BBA 69670</strain>
    </source>
</reference>
<dbReference type="AlphaFoldDB" id="A0A0K6GBJ3"/>
<feature type="transmembrane region" description="Helical" evidence="5">
    <location>
        <begin position="61"/>
        <end position="82"/>
    </location>
</feature>
<evidence type="ECO:0000256" key="5">
    <source>
        <dbReference type="SAM" id="Phobius"/>
    </source>
</evidence>
<gene>
    <name evidence="6" type="ORF">RSOLAG22IIIB_11957</name>
</gene>
<keyword evidence="3 5" id="KW-1133">Transmembrane helix</keyword>
<name>A0A0K6GBJ3_9AGAM</name>
<feature type="transmembrane region" description="Helical" evidence="5">
    <location>
        <begin position="344"/>
        <end position="365"/>
    </location>
</feature>
<evidence type="ECO:0000313" key="6">
    <source>
        <dbReference type="EMBL" id="CUA75749.1"/>
    </source>
</evidence>
<evidence type="ECO:0000256" key="1">
    <source>
        <dbReference type="ARBA" id="ARBA00004141"/>
    </source>
</evidence>
<dbReference type="InterPro" id="IPR000537">
    <property type="entry name" value="UbiA_prenyltransferase"/>
</dbReference>